<dbReference type="PANTHER" id="PTHR43531:SF14">
    <property type="entry name" value="METHYL-ACCEPTING CHEMOTAXIS PROTEIN I-RELATED"/>
    <property type="match status" value="1"/>
</dbReference>
<dbReference type="SMART" id="SM00304">
    <property type="entry name" value="HAMP"/>
    <property type="match status" value="1"/>
</dbReference>
<accession>A0A1B7L230</accession>
<dbReference type="PROSITE" id="PS50885">
    <property type="entry name" value="HAMP"/>
    <property type="match status" value="1"/>
</dbReference>
<dbReference type="FunFam" id="1.10.287.950:FF:000001">
    <property type="entry name" value="Methyl-accepting chemotaxis sensory transducer"/>
    <property type="match status" value="1"/>
</dbReference>
<dbReference type="GO" id="GO:0006935">
    <property type="term" value="P:chemotaxis"/>
    <property type="evidence" value="ECO:0007669"/>
    <property type="project" value="UniProtKB-KW"/>
</dbReference>
<evidence type="ECO:0000256" key="2">
    <source>
        <dbReference type="ARBA" id="ARBA00022475"/>
    </source>
</evidence>
<dbReference type="Proteomes" id="UP000078225">
    <property type="component" value="Unassembled WGS sequence"/>
</dbReference>
<dbReference type="PANTHER" id="PTHR43531">
    <property type="entry name" value="PROTEIN ICFG"/>
    <property type="match status" value="1"/>
</dbReference>
<reference evidence="16" key="1">
    <citation type="submission" date="2016-05" db="EMBL/GenBank/DDBJ databases">
        <authorList>
            <person name="Behera P."/>
            <person name="Vaishampayan P."/>
            <person name="Singh N."/>
            <person name="Raina V."/>
            <person name="Suar M."/>
            <person name="Pattnaik A."/>
            <person name="Rastogi G."/>
        </authorList>
    </citation>
    <scope>NUCLEOTIDE SEQUENCE [LARGE SCALE GENOMIC DNA]</scope>
    <source>
        <strain evidence="16">MP23</strain>
    </source>
</reference>
<dbReference type="EMBL" id="LYRP01000022">
    <property type="protein sequence ID" value="OAT76380.1"/>
    <property type="molecule type" value="Genomic_DNA"/>
</dbReference>
<dbReference type="PRINTS" id="PR00260">
    <property type="entry name" value="CHEMTRNSDUCR"/>
</dbReference>
<evidence type="ECO:0000256" key="7">
    <source>
        <dbReference type="ARBA" id="ARBA00022989"/>
    </source>
</evidence>
<dbReference type="GO" id="GO:0005886">
    <property type="term" value="C:plasma membrane"/>
    <property type="evidence" value="ECO:0007669"/>
    <property type="project" value="UniProtKB-SubCell"/>
</dbReference>
<dbReference type="Pfam" id="PF00672">
    <property type="entry name" value="HAMP"/>
    <property type="match status" value="1"/>
</dbReference>
<keyword evidence="8 12" id="KW-0472">Membrane</keyword>
<dbReference type="SMART" id="SM00283">
    <property type="entry name" value="MA"/>
    <property type="match status" value="1"/>
</dbReference>
<evidence type="ECO:0000256" key="10">
    <source>
        <dbReference type="ARBA" id="ARBA00029447"/>
    </source>
</evidence>
<dbReference type="RefSeq" id="WP_064598313.1">
    <property type="nucleotide sequence ID" value="NZ_LYRP01000022.1"/>
</dbReference>
<keyword evidence="5" id="KW-0997">Cell inner membrane</keyword>
<dbReference type="AlphaFoldDB" id="A0A1B7L230"/>
<dbReference type="CDD" id="cd06225">
    <property type="entry name" value="HAMP"/>
    <property type="match status" value="1"/>
</dbReference>
<dbReference type="InterPro" id="IPR035440">
    <property type="entry name" value="4HB_MCP_dom_sf"/>
</dbReference>
<feature type="domain" description="Methyl-accepting transducer" evidence="13">
    <location>
        <begin position="273"/>
        <end position="502"/>
    </location>
</feature>
<evidence type="ECO:0000256" key="1">
    <source>
        <dbReference type="ARBA" id="ARBA00004429"/>
    </source>
</evidence>
<keyword evidence="9 11" id="KW-0807">Transducer</keyword>
<dbReference type="GO" id="GO:0004888">
    <property type="term" value="F:transmembrane signaling receptor activity"/>
    <property type="evidence" value="ECO:0007669"/>
    <property type="project" value="InterPro"/>
</dbReference>
<dbReference type="CDD" id="cd11386">
    <property type="entry name" value="MCP_signal"/>
    <property type="match status" value="1"/>
</dbReference>
<evidence type="ECO:0000259" key="14">
    <source>
        <dbReference type="PROSITE" id="PS50885"/>
    </source>
</evidence>
<evidence type="ECO:0000313" key="16">
    <source>
        <dbReference type="Proteomes" id="UP000078225"/>
    </source>
</evidence>
<evidence type="ECO:0000256" key="5">
    <source>
        <dbReference type="ARBA" id="ARBA00022519"/>
    </source>
</evidence>
<evidence type="ECO:0000256" key="4">
    <source>
        <dbReference type="ARBA" id="ARBA00022500"/>
    </source>
</evidence>
<dbReference type="InterPro" id="IPR003122">
    <property type="entry name" value="Tar_rcpt_lig-bd"/>
</dbReference>
<feature type="transmembrane region" description="Helical" evidence="12">
    <location>
        <begin position="192"/>
        <end position="214"/>
    </location>
</feature>
<dbReference type="Gene3D" id="1.10.287.950">
    <property type="entry name" value="Methyl-accepting chemotaxis protein"/>
    <property type="match status" value="1"/>
</dbReference>
<keyword evidence="3" id="KW-0488">Methylation</keyword>
<protein>
    <submittedName>
        <fullName evidence="15">Chemotaxis protein</fullName>
    </submittedName>
</protein>
<dbReference type="InterPro" id="IPR003660">
    <property type="entry name" value="HAMP_dom"/>
</dbReference>
<dbReference type="PROSITE" id="PS50111">
    <property type="entry name" value="CHEMOTAXIS_TRANSDUC_2"/>
    <property type="match status" value="1"/>
</dbReference>
<keyword evidence="7 12" id="KW-1133">Transmembrane helix</keyword>
<evidence type="ECO:0000256" key="6">
    <source>
        <dbReference type="ARBA" id="ARBA00022692"/>
    </source>
</evidence>
<keyword evidence="16" id="KW-1185">Reference proteome</keyword>
<evidence type="ECO:0000313" key="15">
    <source>
        <dbReference type="EMBL" id="OAT76380.1"/>
    </source>
</evidence>
<evidence type="ECO:0000256" key="12">
    <source>
        <dbReference type="SAM" id="Phobius"/>
    </source>
</evidence>
<dbReference type="Pfam" id="PF00015">
    <property type="entry name" value="MCPsignal"/>
    <property type="match status" value="1"/>
</dbReference>
<comment type="caution">
    <text evidence="15">The sequence shown here is derived from an EMBL/GenBank/DDBJ whole genome shotgun (WGS) entry which is preliminary data.</text>
</comment>
<keyword evidence="2" id="KW-1003">Cell membrane</keyword>
<dbReference type="InterPro" id="IPR004090">
    <property type="entry name" value="Chemotax_Me-accpt_rcpt"/>
</dbReference>
<dbReference type="InterPro" id="IPR051310">
    <property type="entry name" value="MCP_chemotaxis"/>
</dbReference>
<evidence type="ECO:0000256" key="8">
    <source>
        <dbReference type="ARBA" id="ARBA00023136"/>
    </source>
</evidence>
<keyword evidence="4" id="KW-0145">Chemotaxis</keyword>
<evidence type="ECO:0000256" key="3">
    <source>
        <dbReference type="ARBA" id="ARBA00022481"/>
    </source>
</evidence>
<dbReference type="SUPFAM" id="SSF47170">
    <property type="entry name" value="Aspartate receptor, ligand-binding domain"/>
    <property type="match status" value="1"/>
</dbReference>
<comment type="similarity">
    <text evidence="10">Belongs to the methyl-accepting chemotaxis (MCP) protein family.</text>
</comment>
<dbReference type="GO" id="GO:0007165">
    <property type="term" value="P:signal transduction"/>
    <property type="evidence" value="ECO:0007669"/>
    <property type="project" value="UniProtKB-KW"/>
</dbReference>
<gene>
    <name evidence="15" type="ORF">A9B99_08670</name>
</gene>
<comment type="subcellular location">
    <subcellularLocation>
        <location evidence="1">Cell inner membrane</location>
        <topology evidence="1">Multi-pass membrane protein</topology>
    </subcellularLocation>
</comment>
<organism evidence="15 16">
    <name type="scientific">Mangrovibacter phragmitis</name>
    <dbReference type="NCBI Taxonomy" id="1691903"/>
    <lineage>
        <taxon>Bacteria</taxon>
        <taxon>Pseudomonadati</taxon>
        <taxon>Pseudomonadota</taxon>
        <taxon>Gammaproteobacteria</taxon>
        <taxon>Enterobacterales</taxon>
        <taxon>Enterobacteriaceae</taxon>
        <taxon>Mangrovibacter</taxon>
    </lineage>
</organism>
<keyword evidence="6 12" id="KW-0812">Transmembrane</keyword>
<evidence type="ECO:0000256" key="9">
    <source>
        <dbReference type="ARBA" id="ARBA00023224"/>
    </source>
</evidence>
<feature type="domain" description="HAMP" evidence="14">
    <location>
        <begin position="216"/>
        <end position="268"/>
    </location>
</feature>
<name>A0A1B7L230_9ENTR</name>
<dbReference type="InterPro" id="IPR004089">
    <property type="entry name" value="MCPsignal_dom"/>
</dbReference>
<dbReference type="OrthoDB" id="2489132at2"/>
<dbReference type="SUPFAM" id="SSF58104">
    <property type="entry name" value="Methyl-accepting chemotaxis protein (MCP) signaling domain"/>
    <property type="match status" value="1"/>
</dbReference>
<dbReference type="Pfam" id="PF02203">
    <property type="entry name" value="TarH"/>
    <property type="match status" value="1"/>
</dbReference>
<sequence>MLRHLSLRTALLSLLAIMTFLILMVSAIGIYALQNSASSLQQINKLHSQQLAVINQSYIALLRARNDAGQAVRLMEIGMLDDAATLVKKVNSNIARARKNITTQVAGGINDTKGEELLQAVGKSFSDYDAQGIVPMQAALNKQSADDYYNLLENQLVPLANQFDGRMKAFQSWSTEYSNQQVQSVQTRKNRVLYLMVVALLATVGVMVIAWLMLRHRFLHPLDNVIALLEQVAQGDLTRTASYHNRNELGRLSQAIDAMRTALVNSMSQVKSAAQGIDQGSQILLNGNTELAQRTESTASSLEQTAASMEQITATAKQNADNAHQAHDMTLHVSDTADQGSEKVCYVIEKMQDIATSSRKIGDILGVIDGIAFQTNILALNASVEAARAGEQGRGFAVVASEVRNLAQRSADAAKEIRSLILASREHVDEGQQLALEAGETIDEIATEVLRMTKLVREIATASEEQRHGIEQINIAVNQMDDAAQQNAGLVQASASSMQAMENQSRQLMAVVREFKLAEDASVVESDKQKAEQPLALPA</sequence>
<proteinExistence type="inferred from homology"/>
<feature type="transmembrane region" description="Helical" evidence="12">
    <location>
        <begin position="12"/>
        <end position="33"/>
    </location>
</feature>
<evidence type="ECO:0000259" key="13">
    <source>
        <dbReference type="PROSITE" id="PS50111"/>
    </source>
</evidence>
<dbReference type="STRING" id="1691903.A9B99_08670"/>
<evidence type="ECO:0000256" key="11">
    <source>
        <dbReference type="PROSITE-ProRule" id="PRU00284"/>
    </source>
</evidence>